<sequence length="351" mass="40542">MKSSTLFTVIFTFLLLIFDSNAVNVNSKDQQPESSPPPDSTITKVGTIQDETNKTKEYYTDEDFVDAMNYASNKFQTCCSRYIKGDCPQYVCRYGLDTDYLLIIMNSKMLSSFANLQLQPGLKFLNYDEFRASAYRQMFSLPESIMLYMAKNPPSAEVYHKLIRSCKYFFINNPILHFHCLEFDEENKWKSCVNKCCLKGGGSETVHNFDLDLDKIRSKLWVELDLVIASSNPTFASSVLPKLYKHGVKSLLLRHQNICFNELLLFSQALQNFLLRESTVFYENHNEVPCEKNTTTNVAIKFAGTLSEEYKEKLQAITDEILEDESPREYKPPYIHFDGQLRQNELMKLCA</sequence>
<accession>A0AC34EZJ0</accession>
<reference evidence="2" key="1">
    <citation type="submission" date="2022-11" db="UniProtKB">
        <authorList>
            <consortium name="WormBaseParasite"/>
        </authorList>
    </citation>
    <scope>IDENTIFICATION</scope>
</reference>
<protein>
    <submittedName>
        <fullName evidence="2">Uncharacterized protein</fullName>
    </submittedName>
</protein>
<evidence type="ECO:0000313" key="2">
    <source>
        <dbReference type="WBParaSite" id="ES5_v2.g10128.t1"/>
    </source>
</evidence>
<evidence type="ECO:0000313" key="1">
    <source>
        <dbReference type="Proteomes" id="UP000887579"/>
    </source>
</evidence>
<dbReference type="WBParaSite" id="ES5_v2.g10128.t1">
    <property type="protein sequence ID" value="ES5_v2.g10128.t1"/>
    <property type="gene ID" value="ES5_v2.g10128"/>
</dbReference>
<organism evidence="1 2">
    <name type="scientific">Panagrolaimus sp. ES5</name>
    <dbReference type="NCBI Taxonomy" id="591445"/>
    <lineage>
        <taxon>Eukaryota</taxon>
        <taxon>Metazoa</taxon>
        <taxon>Ecdysozoa</taxon>
        <taxon>Nematoda</taxon>
        <taxon>Chromadorea</taxon>
        <taxon>Rhabditida</taxon>
        <taxon>Tylenchina</taxon>
        <taxon>Panagrolaimomorpha</taxon>
        <taxon>Panagrolaimoidea</taxon>
        <taxon>Panagrolaimidae</taxon>
        <taxon>Panagrolaimus</taxon>
    </lineage>
</organism>
<name>A0AC34EZJ0_9BILA</name>
<proteinExistence type="predicted"/>
<dbReference type="Proteomes" id="UP000887579">
    <property type="component" value="Unplaced"/>
</dbReference>